<sequence>MKIKDHFLSQEEFELRETEISGVLKTYPIPENISQYYESKNYISHHQDSGSLKETIYKFLQKFNLKYKKKILQKATSRKQDTSHENEKMEKPNASSLPSISILDYGCGAGEFVKYISKEYRTFGYEPNSNARTFAQQKNNVTTFLSSPTLSEIENESLDAITLWHVFEHIENQKEVLDIFHQKLKPQGKLIIAVPNPNSYDAQHYKEFWAAYDVPRHIFHFSKAGMLRLMNNEQWQVQKIAPLLLDSFYISLLSEKYKKNPLFWFFGGLHGAISNFKALKTGDFSSLIYIVEKK</sequence>
<dbReference type="Gene3D" id="3.40.50.150">
    <property type="entry name" value="Vaccinia Virus protein VP39"/>
    <property type="match status" value="1"/>
</dbReference>
<protein>
    <submittedName>
        <fullName evidence="1">Uncharacterized protein conserved in bacteria</fullName>
    </submittedName>
</protein>
<evidence type="ECO:0000313" key="1">
    <source>
        <dbReference type="EMBL" id="SSZ46993.1"/>
    </source>
</evidence>
<dbReference type="SUPFAM" id="SSF53335">
    <property type="entry name" value="S-adenosyl-L-methionine-dependent methyltransferases"/>
    <property type="match status" value="1"/>
</dbReference>
<dbReference type="EMBL" id="UFTJ01000001">
    <property type="protein sequence ID" value="SSZ46993.1"/>
    <property type="molecule type" value="Genomic_DNA"/>
</dbReference>
<name>A0A376BZB1_9FLAO</name>
<evidence type="ECO:0000313" key="2">
    <source>
        <dbReference type="Proteomes" id="UP000255515"/>
    </source>
</evidence>
<dbReference type="CDD" id="cd02440">
    <property type="entry name" value="AdoMet_MTases"/>
    <property type="match status" value="1"/>
</dbReference>
<accession>A0A376BZB1</accession>
<proteinExistence type="predicted"/>
<reference evidence="1 2" key="1">
    <citation type="submission" date="2018-06" db="EMBL/GenBank/DDBJ databases">
        <authorList>
            <consortium name="Pathogen Informatics"/>
            <person name="Doyle S."/>
        </authorList>
    </citation>
    <scope>NUCLEOTIDE SEQUENCE [LARGE SCALE GENOMIC DNA]</scope>
    <source>
        <strain evidence="1 2">NCTC11661</strain>
    </source>
</reference>
<dbReference type="Pfam" id="PF13489">
    <property type="entry name" value="Methyltransf_23"/>
    <property type="match status" value="1"/>
</dbReference>
<dbReference type="PANTHER" id="PTHR43861">
    <property type="entry name" value="TRANS-ACONITATE 2-METHYLTRANSFERASE-RELATED"/>
    <property type="match status" value="1"/>
</dbReference>
<dbReference type="AlphaFoldDB" id="A0A376BZB1"/>
<organism evidence="1 2">
    <name type="scientific">Bergeyella zoohelcum</name>
    <dbReference type="NCBI Taxonomy" id="1015"/>
    <lineage>
        <taxon>Bacteria</taxon>
        <taxon>Pseudomonadati</taxon>
        <taxon>Bacteroidota</taxon>
        <taxon>Flavobacteriia</taxon>
        <taxon>Flavobacteriales</taxon>
        <taxon>Weeksellaceae</taxon>
        <taxon>Bergeyella</taxon>
    </lineage>
</organism>
<gene>
    <name evidence="1" type="ORF">NCTC11661_00656</name>
</gene>
<dbReference type="InterPro" id="IPR029063">
    <property type="entry name" value="SAM-dependent_MTases_sf"/>
</dbReference>
<dbReference type="Proteomes" id="UP000255515">
    <property type="component" value="Unassembled WGS sequence"/>
</dbReference>
<dbReference type="RefSeq" id="WP_002661866.1">
    <property type="nucleotide sequence ID" value="NZ_UFTJ01000001.1"/>
</dbReference>